<evidence type="ECO:0000313" key="2">
    <source>
        <dbReference type="Proteomes" id="UP000197215"/>
    </source>
</evidence>
<gene>
    <name evidence="1" type="ORF">SAMN06295916_0968</name>
</gene>
<keyword evidence="2" id="KW-1185">Reference proteome</keyword>
<dbReference type="OrthoDB" id="8558420at2"/>
<dbReference type="PANTHER" id="PTHR12725">
    <property type="entry name" value="HALOACID DEHALOGENASE-LIKE HYDROLASE"/>
    <property type="match status" value="1"/>
</dbReference>
<dbReference type="AlphaFoldDB" id="A0A212TCP9"/>
<dbReference type="SFLD" id="SFLDG01132">
    <property type="entry name" value="C1.5.3:_5'-Nucleotidase_Like"/>
    <property type="match status" value="1"/>
</dbReference>
<protein>
    <submittedName>
        <fullName evidence="1">Pyrimidine 5'-nucleotidase</fullName>
    </submittedName>
</protein>
<dbReference type="RefSeq" id="WP_088812819.1">
    <property type="nucleotide sequence ID" value="NZ_FYEX01000001.1"/>
</dbReference>
<evidence type="ECO:0000313" key="1">
    <source>
        <dbReference type="EMBL" id="SNC63828.1"/>
    </source>
</evidence>
<dbReference type="SFLD" id="SFLDG01129">
    <property type="entry name" value="C1.5:_HAD__Beta-PGM__Phosphata"/>
    <property type="match status" value="1"/>
</dbReference>
<dbReference type="InterPro" id="IPR006439">
    <property type="entry name" value="HAD-SF_hydro_IA"/>
</dbReference>
<proteinExistence type="predicted"/>
<accession>A0A212TCP9</accession>
<dbReference type="Pfam" id="PF00702">
    <property type="entry name" value="Hydrolase"/>
    <property type="match status" value="1"/>
</dbReference>
<dbReference type="InterPro" id="IPR010237">
    <property type="entry name" value="Pyr-5-nucltdase"/>
</dbReference>
<dbReference type="Gene3D" id="1.10.150.450">
    <property type="match status" value="1"/>
</dbReference>
<dbReference type="SUPFAM" id="SSF56784">
    <property type="entry name" value="HAD-like"/>
    <property type="match status" value="1"/>
</dbReference>
<name>A0A212TCP9_9BURK</name>
<dbReference type="PANTHER" id="PTHR12725:SF117">
    <property type="entry name" value="HALOACID DEHALOGENASE-LIKE HYDROLASE"/>
    <property type="match status" value="1"/>
</dbReference>
<reference evidence="1 2" key="1">
    <citation type="submission" date="2017-06" db="EMBL/GenBank/DDBJ databases">
        <authorList>
            <person name="Kim H.J."/>
            <person name="Triplett B.A."/>
        </authorList>
    </citation>
    <scope>NUCLEOTIDE SEQUENCE [LARGE SCALE GENOMIC DNA]</scope>
    <source>
        <strain evidence="1 2">MWH-VicM1</strain>
    </source>
</reference>
<dbReference type="InterPro" id="IPR036412">
    <property type="entry name" value="HAD-like_sf"/>
</dbReference>
<dbReference type="Proteomes" id="UP000197215">
    <property type="component" value="Unassembled WGS sequence"/>
</dbReference>
<dbReference type="NCBIfam" id="TIGR01993">
    <property type="entry name" value="Pyr-5-nucltdase"/>
    <property type="match status" value="1"/>
</dbReference>
<dbReference type="EMBL" id="FYEX01000001">
    <property type="protein sequence ID" value="SNC63828.1"/>
    <property type="molecule type" value="Genomic_DNA"/>
</dbReference>
<sequence length="229" mass="26904">MRRPLWFFDLDNTLHDASSDIFPYINDAMTSFVARRLHLDREAASQVRNRYWQQYGATLLGLVKHHAIDPHEFLYETHRFDELSGSHLDDLSNIVSGKKGLRQLLNRLPGRKILLTNAPRAYAQKVLQELGIVGCFEAVEAIEDMEVHQQWRPKPDHLMIRRLLRKYRCAPHRAVLVDDTLGHLSEYSKLGLKTVWFKRHVRTYTHNRGNVSLEVQSMHQLFKSWQKLK</sequence>
<dbReference type="InterPro" id="IPR023214">
    <property type="entry name" value="HAD_sf"/>
</dbReference>
<dbReference type="Gene3D" id="3.40.50.1000">
    <property type="entry name" value="HAD superfamily/HAD-like"/>
    <property type="match status" value="1"/>
</dbReference>
<organism evidence="1 2">
    <name type="scientific">Polynucleobacter victoriensis</name>
    <dbReference type="NCBI Taxonomy" id="2049319"/>
    <lineage>
        <taxon>Bacteria</taxon>
        <taxon>Pseudomonadati</taxon>
        <taxon>Pseudomonadota</taxon>
        <taxon>Betaproteobacteria</taxon>
        <taxon>Burkholderiales</taxon>
        <taxon>Burkholderiaceae</taxon>
        <taxon>Polynucleobacter</taxon>
    </lineage>
</organism>
<dbReference type="SFLD" id="SFLDS00003">
    <property type="entry name" value="Haloacid_Dehalogenase"/>
    <property type="match status" value="1"/>
</dbReference>
<dbReference type="NCBIfam" id="TIGR01509">
    <property type="entry name" value="HAD-SF-IA-v3"/>
    <property type="match status" value="1"/>
</dbReference>